<dbReference type="EMBL" id="QKTW01000022">
    <property type="protein sequence ID" value="PZF71769.1"/>
    <property type="molecule type" value="Genomic_DNA"/>
</dbReference>
<protein>
    <recommendedName>
        <fullName evidence="4">HTH araC/xylS-type domain-containing protein</fullName>
    </recommendedName>
</protein>
<proteinExistence type="predicted"/>
<reference evidence="5 6" key="1">
    <citation type="submission" date="2018-06" db="EMBL/GenBank/DDBJ databases">
        <title>Mucibacter soli gen. nov., sp. nov., a new member of the family Chitinophagaceae producing mucin.</title>
        <authorList>
            <person name="Kim M.-K."/>
            <person name="Park S."/>
            <person name="Kim T.-S."/>
            <person name="Joung Y."/>
            <person name="Han J.-H."/>
            <person name="Kim S.B."/>
        </authorList>
    </citation>
    <scope>NUCLEOTIDE SEQUENCE [LARGE SCALE GENOMIC DNA]</scope>
    <source>
        <strain evidence="5 6">R1-15</strain>
    </source>
</reference>
<dbReference type="InterPro" id="IPR053142">
    <property type="entry name" value="PchR_regulatory_protein"/>
</dbReference>
<organism evidence="5 6">
    <name type="scientific">Taibaiella soli</name>
    <dbReference type="NCBI Taxonomy" id="1649169"/>
    <lineage>
        <taxon>Bacteria</taxon>
        <taxon>Pseudomonadati</taxon>
        <taxon>Bacteroidota</taxon>
        <taxon>Chitinophagia</taxon>
        <taxon>Chitinophagales</taxon>
        <taxon>Chitinophagaceae</taxon>
        <taxon>Taibaiella</taxon>
    </lineage>
</organism>
<sequence>MKNVIEVEYYHTTSKKWFFDFAQSLSAACGELVTVGNNSLKLPPSVGEGRFEFYELTDGFSLQIVDCTFFKNLHLSRKSNTGNEIYKVVYNLSITPVIVSKKSGRVKNISDGLADAVLLSSESTQLASTFEANQPTRMVILFFSRQWFIRHIGRHSYPIRVSRMQDFIASNPIQFTTNMDLRSRQLVEEIFQLNLPDLVLQQYLAGCGKQLCAYFFNQLIEEEVTEERIQSGEAMRIIRAKEDIEKRMDQPIPKIEDVAELCFMSRTKFMTMFRSIFNEGYSTYFMKLKRDKAKDLLLQGFTVEDVAKSIGYKDTAYFTKMFLKKTGVTPTDYQHRGQ</sequence>
<dbReference type="InterPro" id="IPR020449">
    <property type="entry name" value="Tscrpt_reg_AraC-type_HTH"/>
</dbReference>
<evidence type="ECO:0000256" key="3">
    <source>
        <dbReference type="ARBA" id="ARBA00023163"/>
    </source>
</evidence>
<name>A0A2W2B6D4_9BACT</name>
<dbReference type="PANTHER" id="PTHR47893">
    <property type="entry name" value="REGULATORY PROTEIN PCHR"/>
    <property type="match status" value="1"/>
</dbReference>
<keyword evidence="1" id="KW-0805">Transcription regulation</keyword>
<evidence type="ECO:0000259" key="4">
    <source>
        <dbReference type="PROSITE" id="PS01124"/>
    </source>
</evidence>
<keyword evidence="2" id="KW-0238">DNA-binding</keyword>
<dbReference type="PROSITE" id="PS01124">
    <property type="entry name" value="HTH_ARAC_FAMILY_2"/>
    <property type="match status" value="1"/>
</dbReference>
<accession>A0A2W2B6D4</accession>
<evidence type="ECO:0000256" key="1">
    <source>
        <dbReference type="ARBA" id="ARBA00023015"/>
    </source>
</evidence>
<dbReference type="GO" id="GO:0043565">
    <property type="term" value="F:sequence-specific DNA binding"/>
    <property type="evidence" value="ECO:0007669"/>
    <property type="project" value="InterPro"/>
</dbReference>
<dbReference type="SMART" id="SM00342">
    <property type="entry name" value="HTH_ARAC"/>
    <property type="match status" value="1"/>
</dbReference>
<dbReference type="PANTHER" id="PTHR47893:SF1">
    <property type="entry name" value="REGULATORY PROTEIN PCHR"/>
    <property type="match status" value="1"/>
</dbReference>
<comment type="caution">
    <text evidence="5">The sequence shown here is derived from an EMBL/GenBank/DDBJ whole genome shotgun (WGS) entry which is preliminary data.</text>
</comment>
<dbReference type="Proteomes" id="UP000248745">
    <property type="component" value="Unassembled WGS sequence"/>
</dbReference>
<evidence type="ECO:0000313" key="6">
    <source>
        <dbReference type="Proteomes" id="UP000248745"/>
    </source>
</evidence>
<evidence type="ECO:0000256" key="2">
    <source>
        <dbReference type="ARBA" id="ARBA00023125"/>
    </source>
</evidence>
<dbReference type="RefSeq" id="WP_111000140.1">
    <property type="nucleotide sequence ID" value="NZ_QKTW01000022.1"/>
</dbReference>
<dbReference type="Gene3D" id="1.10.10.60">
    <property type="entry name" value="Homeodomain-like"/>
    <property type="match status" value="1"/>
</dbReference>
<dbReference type="InterPro" id="IPR009057">
    <property type="entry name" value="Homeodomain-like_sf"/>
</dbReference>
<gene>
    <name evidence="5" type="ORF">DN068_17035</name>
</gene>
<keyword evidence="3" id="KW-0804">Transcription</keyword>
<dbReference type="PRINTS" id="PR00032">
    <property type="entry name" value="HTHARAC"/>
</dbReference>
<dbReference type="GO" id="GO:0003700">
    <property type="term" value="F:DNA-binding transcription factor activity"/>
    <property type="evidence" value="ECO:0007669"/>
    <property type="project" value="InterPro"/>
</dbReference>
<feature type="domain" description="HTH araC/xylS-type" evidence="4">
    <location>
        <begin position="238"/>
        <end position="336"/>
    </location>
</feature>
<dbReference type="InterPro" id="IPR018060">
    <property type="entry name" value="HTH_AraC"/>
</dbReference>
<dbReference type="OrthoDB" id="1156172at2"/>
<dbReference type="SUPFAM" id="SSF46689">
    <property type="entry name" value="Homeodomain-like"/>
    <property type="match status" value="1"/>
</dbReference>
<evidence type="ECO:0000313" key="5">
    <source>
        <dbReference type="EMBL" id="PZF71769.1"/>
    </source>
</evidence>
<dbReference type="Pfam" id="PF12833">
    <property type="entry name" value="HTH_18"/>
    <property type="match status" value="1"/>
</dbReference>
<dbReference type="AlphaFoldDB" id="A0A2W2B6D4"/>
<keyword evidence="6" id="KW-1185">Reference proteome</keyword>